<sequence length="312" mass="32401">MHNRITRILGVKYPLILGAMRHITLGEMAAAVSNGGGFGQIAASGLSTDRLRSELARALELTSLPVGINIPIYRPNAFDALAIAIEAKLRVITTSAGDPSKLMGAAKEAGLKVLHKVSTVEMAKKAQSAGVDGVIATGFEAGGHVGREMMTTFCLVPQLVDALTIPVVAAGGIGDARGFLAALALGAEGAEVGTAFLATHECPVPGFFKQSVVDAGCGATVLLGKDAMPMRVLNNKTAARIRGSDKATEDQRLTAEGDRAYVMECADAETSLMPCGQVCGLIHEIGSAVEVFPNMVRSARSLLEALRGVFDT</sequence>
<evidence type="ECO:0000313" key="4">
    <source>
        <dbReference type="EMBL" id="QCQ23035.1"/>
    </source>
</evidence>
<dbReference type="PANTHER" id="PTHR32332:SF20">
    <property type="entry name" value="2-NITROPROPANE DIOXYGENASE-LIKE PROTEIN"/>
    <property type="match status" value="1"/>
</dbReference>
<dbReference type="InterPro" id="IPR013785">
    <property type="entry name" value="Aldolase_TIM"/>
</dbReference>
<keyword evidence="2" id="KW-0288">FMN</keyword>
<name>A0A4P8L788_9BACT</name>
<evidence type="ECO:0000256" key="1">
    <source>
        <dbReference type="ARBA" id="ARBA00022630"/>
    </source>
</evidence>
<dbReference type="AlphaFoldDB" id="A0A4P8L788"/>
<dbReference type="Pfam" id="PF03060">
    <property type="entry name" value="NMO"/>
    <property type="match status" value="1"/>
</dbReference>
<dbReference type="Proteomes" id="UP000298602">
    <property type="component" value="Chromosome"/>
</dbReference>
<evidence type="ECO:0000313" key="5">
    <source>
        <dbReference type="Proteomes" id="UP000298602"/>
    </source>
</evidence>
<gene>
    <name evidence="4" type="ORF">FDQ92_13165</name>
</gene>
<keyword evidence="4" id="KW-0503">Monooxygenase</keyword>
<dbReference type="GO" id="GO:0018580">
    <property type="term" value="F:nitronate monooxygenase activity"/>
    <property type="evidence" value="ECO:0007669"/>
    <property type="project" value="InterPro"/>
</dbReference>
<protein>
    <submittedName>
        <fullName evidence="4">Nitronate monooxygenase</fullName>
    </submittedName>
</protein>
<dbReference type="EMBL" id="CP040098">
    <property type="protein sequence ID" value="QCQ23035.1"/>
    <property type="molecule type" value="Genomic_DNA"/>
</dbReference>
<keyword evidence="5" id="KW-1185">Reference proteome</keyword>
<proteinExistence type="predicted"/>
<dbReference type="PANTHER" id="PTHR32332">
    <property type="entry name" value="2-NITROPROPANE DIOXYGENASE"/>
    <property type="match status" value="1"/>
</dbReference>
<evidence type="ECO:0000256" key="2">
    <source>
        <dbReference type="ARBA" id="ARBA00022643"/>
    </source>
</evidence>
<dbReference type="OrthoDB" id="9778912at2"/>
<dbReference type="CDD" id="cd04730">
    <property type="entry name" value="NPD_like"/>
    <property type="match status" value="1"/>
</dbReference>
<dbReference type="RefSeq" id="WP_137425318.1">
    <property type="nucleotide sequence ID" value="NZ_CP040098.1"/>
</dbReference>
<reference evidence="4 5" key="1">
    <citation type="submission" date="2019-05" db="EMBL/GenBank/DDBJ databases">
        <title>The Complete Genome Sequence of the n-alkane-degrading Desulfoglaeba alkanexedens ALDC reveals multiple alkylsuccinate synthase gene clusters.</title>
        <authorList>
            <person name="Callaghan A.V."/>
            <person name="Davidova I.A."/>
            <person name="Duncan K.E."/>
            <person name="Morris B."/>
            <person name="McInerney M.J."/>
        </authorList>
    </citation>
    <scope>NUCLEOTIDE SEQUENCE [LARGE SCALE GENOMIC DNA]</scope>
    <source>
        <strain evidence="4 5">ALDC</strain>
    </source>
</reference>
<dbReference type="KEGG" id="dax:FDQ92_13165"/>
<accession>A0A4P8L788</accession>
<dbReference type="InterPro" id="IPR004136">
    <property type="entry name" value="NMO"/>
</dbReference>
<keyword evidence="3" id="KW-0560">Oxidoreductase</keyword>
<reference evidence="4 5" key="2">
    <citation type="submission" date="2019-05" db="EMBL/GenBank/DDBJ databases">
        <authorList>
            <person name="Suflita J.M."/>
            <person name="Marks C.R."/>
        </authorList>
    </citation>
    <scope>NUCLEOTIDE SEQUENCE [LARGE SCALE GENOMIC DNA]</scope>
    <source>
        <strain evidence="4 5">ALDC</strain>
    </source>
</reference>
<evidence type="ECO:0000256" key="3">
    <source>
        <dbReference type="ARBA" id="ARBA00023002"/>
    </source>
</evidence>
<dbReference type="SUPFAM" id="SSF51412">
    <property type="entry name" value="Inosine monophosphate dehydrogenase (IMPDH)"/>
    <property type="match status" value="1"/>
</dbReference>
<keyword evidence="1" id="KW-0285">Flavoprotein</keyword>
<organism evidence="4 5">
    <name type="scientific">Desulfoglaeba alkanexedens ALDC</name>
    <dbReference type="NCBI Taxonomy" id="980445"/>
    <lineage>
        <taxon>Bacteria</taxon>
        <taxon>Pseudomonadati</taxon>
        <taxon>Thermodesulfobacteriota</taxon>
        <taxon>Syntrophobacteria</taxon>
        <taxon>Syntrophobacterales</taxon>
        <taxon>Syntrophobacteraceae</taxon>
        <taxon>Desulfoglaeba</taxon>
    </lineage>
</organism>
<dbReference type="Gene3D" id="3.20.20.70">
    <property type="entry name" value="Aldolase class I"/>
    <property type="match status" value="1"/>
</dbReference>